<organism evidence="14 16">
    <name type="scientific">Sulfuracidifex tepidarius</name>
    <dbReference type="NCBI Taxonomy" id="1294262"/>
    <lineage>
        <taxon>Archaea</taxon>
        <taxon>Thermoproteota</taxon>
        <taxon>Thermoprotei</taxon>
        <taxon>Sulfolobales</taxon>
        <taxon>Sulfolobaceae</taxon>
        <taxon>Sulfuracidifex</taxon>
    </lineage>
</organism>
<evidence type="ECO:0000259" key="13">
    <source>
        <dbReference type="PROSITE" id="PS50011"/>
    </source>
</evidence>
<gene>
    <name evidence="14" type="ORF">IC006_2756</name>
    <name evidence="15" type="ORF">IC007_2770</name>
</gene>
<dbReference type="STRING" id="1294262.GCA_001316085_00705"/>
<dbReference type="KEGG" id="step:IC006_2756"/>
<evidence type="ECO:0000256" key="3">
    <source>
        <dbReference type="ARBA" id="ARBA00022527"/>
    </source>
</evidence>
<evidence type="ECO:0000256" key="4">
    <source>
        <dbReference type="ARBA" id="ARBA00022679"/>
    </source>
</evidence>
<feature type="compositionally biased region" description="Polar residues" evidence="12">
    <location>
        <begin position="262"/>
        <end position="276"/>
    </location>
</feature>
<accession>A0A510DZN9</accession>
<keyword evidence="3" id="KW-0723">Serine/threonine-protein kinase</keyword>
<feature type="domain" description="Protein kinase" evidence="13">
    <location>
        <begin position="47"/>
        <end position="276"/>
    </location>
</feature>
<dbReference type="Proteomes" id="UP000322983">
    <property type="component" value="Chromosome"/>
</dbReference>
<evidence type="ECO:0000256" key="1">
    <source>
        <dbReference type="ARBA" id="ARBA00009196"/>
    </source>
</evidence>
<dbReference type="Gene3D" id="1.10.510.10">
    <property type="entry name" value="Transferase(Phosphotransferase) domain 1"/>
    <property type="match status" value="1"/>
</dbReference>
<dbReference type="EMBL" id="AP018930">
    <property type="protein sequence ID" value="BBG28214.1"/>
    <property type="molecule type" value="Genomic_DNA"/>
</dbReference>
<dbReference type="InterPro" id="IPR051272">
    <property type="entry name" value="RIO-type_Ser/Thr_kinase"/>
</dbReference>
<dbReference type="AlphaFoldDB" id="A0A510DZN9"/>
<dbReference type="InterPro" id="IPR000687">
    <property type="entry name" value="RIO_kinase"/>
</dbReference>
<comment type="catalytic activity">
    <reaction evidence="11">
        <text>L-seryl-[protein] + ATP = O-phospho-L-seryl-[protein] + ADP + H(+)</text>
        <dbReference type="Rhea" id="RHEA:17989"/>
        <dbReference type="Rhea" id="RHEA-COMP:9863"/>
        <dbReference type="Rhea" id="RHEA-COMP:11604"/>
        <dbReference type="ChEBI" id="CHEBI:15378"/>
        <dbReference type="ChEBI" id="CHEBI:29999"/>
        <dbReference type="ChEBI" id="CHEBI:30616"/>
        <dbReference type="ChEBI" id="CHEBI:83421"/>
        <dbReference type="ChEBI" id="CHEBI:456216"/>
        <dbReference type="EC" id="2.7.11.1"/>
    </reaction>
</comment>
<dbReference type="RefSeq" id="WP_084739620.1">
    <property type="nucleotide sequence ID" value="NZ_AP018929.1"/>
</dbReference>
<dbReference type="EMBL" id="AP018929">
    <property type="protein sequence ID" value="BBG25420.1"/>
    <property type="molecule type" value="Genomic_DNA"/>
</dbReference>
<dbReference type="Gene3D" id="3.30.200.20">
    <property type="entry name" value="Phosphorylase Kinase, domain 1"/>
    <property type="match status" value="1"/>
</dbReference>
<dbReference type="GO" id="GO:0005524">
    <property type="term" value="F:ATP binding"/>
    <property type="evidence" value="ECO:0007669"/>
    <property type="project" value="UniProtKB-KW"/>
</dbReference>
<dbReference type="SUPFAM" id="SSF56112">
    <property type="entry name" value="Protein kinase-like (PK-like)"/>
    <property type="match status" value="1"/>
</dbReference>
<dbReference type="Pfam" id="PF01163">
    <property type="entry name" value="RIO1"/>
    <property type="match status" value="1"/>
</dbReference>
<keyword evidence="9" id="KW-0460">Magnesium</keyword>
<dbReference type="GeneID" id="41719040"/>
<name>A0A510DZN9_9CREN</name>
<keyword evidence="5" id="KW-0479">Metal-binding</keyword>
<evidence type="ECO:0000256" key="5">
    <source>
        <dbReference type="ARBA" id="ARBA00022723"/>
    </source>
</evidence>
<dbReference type="GO" id="GO:0004674">
    <property type="term" value="F:protein serine/threonine kinase activity"/>
    <property type="evidence" value="ECO:0007669"/>
    <property type="project" value="UniProtKB-KW"/>
</dbReference>
<keyword evidence="7 14" id="KW-0418">Kinase</keyword>
<feature type="region of interest" description="Disordered" evidence="12">
    <location>
        <begin position="252"/>
        <end position="276"/>
    </location>
</feature>
<dbReference type="PROSITE" id="PS00109">
    <property type="entry name" value="PROTEIN_KINASE_TYR"/>
    <property type="match status" value="1"/>
</dbReference>
<comment type="catalytic activity">
    <reaction evidence="10">
        <text>L-threonyl-[protein] + ATP = O-phospho-L-threonyl-[protein] + ADP + H(+)</text>
        <dbReference type="Rhea" id="RHEA:46608"/>
        <dbReference type="Rhea" id="RHEA-COMP:11060"/>
        <dbReference type="Rhea" id="RHEA-COMP:11605"/>
        <dbReference type="ChEBI" id="CHEBI:15378"/>
        <dbReference type="ChEBI" id="CHEBI:30013"/>
        <dbReference type="ChEBI" id="CHEBI:30616"/>
        <dbReference type="ChEBI" id="CHEBI:61977"/>
        <dbReference type="ChEBI" id="CHEBI:456216"/>
        <dbReference type="EC" id="2.7.11.1"/>
    </reaction>
</comment>
<comment type="similarity">
    <text evidence="1">Belongs to the protein kinase superfamily. RIO-type Ser/Thr kinase family.</text>
</comment>
<evidence type="ECO:0000256" key="7">
    <source>
        <dbReference type="ARBA" id="ARBA00022777"/>
    </source>
</evidence>
<keyword evidence="6" id="KW-0547">Nucleotide-binding</keyword>
<keyword evidence="16" id="KW-1185">Reference proteome</keyword>
<keyword evidence="4" id="KW-0808">Transferase</keyword>
<reference evidence="17" key="1">
    <citation type="submission" date="2018-09" db="EMBL/GenBank/DDBJ databases">
        <title>Complete Genome Sequencing of Sulfolobus sp. JCM 16834.</title>
        <authorList>
            <person name="Kato S."/>
            <person name="Itoh T."/>
            <person name="Ohkuma M."/>
        </authorList>
    </citation>
    <scope>NUCLEOTIDE SEQUENCE [LARGE SCALE GENOMIC DNA]</scope>
    <source>
        <strain evidence="17">IC-007</strain>
    </source>
</reference>
<reference evidence="14 16" key="2">
    <citation type="journal article" date="2020" name="Int. J. Syst. Evol. Microbiol.">
        <title>Sulfuracidifex tepidarius gen. nov., sp. nov. and transfer of Sulfolobus metallicus Huber and Stetter 1992 to the genus Sulfuracidifex as Sulfuracidifex metallicus comb. nov.</title>
        <authorList>
            <person name="Itoh T."/>
            <person name="Miura T."/>
            <person name="Sakai H.D."/>
            <person name="Kato S."/>
            <person name="Ohkuma M."/>
            <person name="Takashina T."/>
        </authorList>
    </citation>
    <scope>NUCLEOTIDE SEQUENCE [LARGE SCALE GENOMIC DNA]</scope>
    <source>
        <strain evidence="14 16">IC-006</strain>
        <strain evidence="15">IC-007</strain>
    </source>
</reference>
<dbReference type="InterPro" id="IPR011009">
    <property type="entry name" value="Kinase-like_dom_sf"/>
</dbReference>
<evidence type="ECO:0000256" key="6">
    <source>
        <dbReference type="ARBA" id="ARBA00022741"/>
    </source>
</evidence>
<dbReference type="InterPro" id="IPR000719">
    <property type="entry name" value="Prot_kinase_dom"/>
</dbReference>
<evidence type="ECO:0000256" key="11">
    <source>
        <dbReference type="ARBA" id="ARBA00048679"/>
    </source>
</evidence>
<dbReference type="SMART" id="SM00090">
    <property type="entry name" value="RIO"/>
    <property type="match status" value="1"/>
</dbReference>
<dbReference type="OrthoDB" id="31344at2157"/>
<proteinExistence type="inferred from homology"/>
<evidence type="ECO:0000313" key="14">
    <source>
        <dbReference type="EMBL" id="BBG25420.1"/>
    </source>
</evidence>
<dbReference type="GO" id="GO:0046872">
    <property type="term" value="F:metal ion binding"/>
    <property type="evidence" value="ECO:0007669"/>
    <property type="project" value="UniProtKB-KW"/>
</dbReference>
<dbReference type="PROSITE" id="PS01245">
    <property type="entry name" value="RIO1"/>
    <property type="match status" value="1"/>
</dbReference>
<dbReference type="InterPro" id="IPR018935">
    <property type="entry name" value="RIO_kinase_CS"/>
</dbReference>
<dbReference type="CDD" id="cd05145">
    <property type="entry name" value="RIO1_like"/>
    <property type="match status" value="1"/>
</dbReference>
<evidence type="ECO:0000256" key="10">
    <source>
        <dbReference type="ARBA" id="ARBA00047899"/>
    </source>
</evidence>
<evidence type="ECO:0000256" key="12">
    <source>
        <dbReference type="SAM" id="MobiDB-lite"/>
    </source>
</evidence>
<accession>A0A510E6S7</accession>
<evidence type="ECO:0000256" key="8">
    <source>
        <dbReference type="ARBA" id="ARBA00022840"/>
    </source>
</evidence>
<dbReference type="Proteomes" id="UP000325030">
    <property type="component" value="Chromosome"/>
</dbReference>
<dbReference type="InterPro" id="IPR008266">
    <property type="entry name" value="Tyr_kinase_AS"/>
</dbReference>
<protein>
    <recommendedName>
        <fullName evidence="2">non-specific serine/threonine protein kinase</fullName>
        <ecNumber evidence="2">2.7.11.1</ecNumber>
    </recommendedName>
</protein>
<evidence type="ECO:0000313" key="17">
    <source>
        <dbReference type="Proteomes" id="UP000325030"/>
    </source>
</evidence>
<keyword evidence="8" id="KW-0067">ATP-binding</keyword>
<evidence type="ECO:0000313" key="16">
    <source>
        <dbReference type="Proteomes" id="UP000322983"/>
    </source>
</evidence>
<evidence type="ECO:0000256" key="2">
    <source>
        <dbReference type="ARBA" id="ARBA00012513"/>
    </source>
</evidence>
<evidence type="ECO:0000313" key="15">
    <source>
        <dbReference type="EMBL" id="BBG28214.1"/>
    </source>
</evidence>
<dbReference type="PANTHER" id="PTHR45723">
    <property type="entry name" value="SERINE/THREONINE-PROTEIN KINASE RIO1"/>
    <property type="match status" value="1"/>
</dbReference>
<dbReference type="PROSITE" id="PS50011">
    <property type="entry name" value="PROTEIN_KINASE_DOM"/>
    <property type="match status" value="1"/>
</dbReference>
<evidence type="ECO:0000256" key="9">
    <source>
        <dbReference type="ARBA" id="ARBA00022842"/>
    </source>
</evidence>
<dbReference type="EC" id="2.7.11.1" evidence="2"/>
<sequence length="276" mass="32044">MPKRPPDFKKKEEKRRKDEDLFKVVDSTIDYTTFNNLMIVSRKLNLEEIFGSISSGKEAKIYPGKDSKGKFYAIKIFYVSTAQSKRAVQKYTKGDYRFEEAKTGNTRSLIELWTKKEFRNLREMYDAKVRVPEPYIFYKNILVMDFIGDNGIRAPLLRELPEDEITESMYLDILEQITKMVRGAKLVHGDLSEYNILVFDNLPYIIDVSQSTPLENENSIEMLRKDVENINRFFADRGIEVQETNSFLSNLLGDPNVHNGGRSKNSGSQQDYSEIK</sequence>
<dbReference type="InterPro" id="IPR018934">
    <property type="entry name" value="RIO_dom"/>
</dbReference>